<name>A0A397G633_9GLOM</name>
<proteinExistence type="predicted"/>
<comment type="caution">
    <text evidence="1">The sequence shown here is derived from an EMBL/GenBank/DDBJ whole genome shotgun (WGS) entry which is preliminary data.</text>
</comment>
<keyword evidence="2" id="KW-1185">Reference proteome</keyword>
<accession>A0A397G633</accession>
<sequence>MSTSTTTLQSVTFAVGSTVMSVGELYSTNHLETNTPTTSLQPVTLALGCLLVRLIRIPTTTLQSVMFAVGSTVMSVGELYSTNHLETNTPTTSLQPVTLALGCLLVRLIRIPTTTLQSVMFAVGSTVMSVGELYSTNHLETNTPTTSLQPFTLALSCLLVKLIPTPTTTLQSVTFAVGSTVMSVGELYSMNHLETNTPTTSLQPVMLALGCLLVRLIRIPTTILQSVTFAVGSTVMSVGKLYSTNHLETNTSTTVICDPKYPPGQSTPHEMYPYIKICKFSIYFNAYLCLIG</sequence>
<reference evidence="1 2" key="1">
    <citation type="submission" date="2018-08" db="EMBL/GenBank/DDBJ databases">
        <title>Genome and evolution of the arbuscular mycorrhizal fungus Diversispora epigaea (formerly Glomus versiforme) and its bacterial endosymbionts.</title>
        <authorList>
            <person name="Sun X."/>
            <person name="Fei Z."/>
            <person name="Harrison M."/>
        </authorList>
    </citation>
    <scope>NUCLEOTIDE SEQUENCE [LARGE SCALE GENOMIC DNA]</scope>
    <source>
        <strain evidence="1 2">IT104</strain>
    </source>
</reference>
<evidence type="ECO:0000313" key="2">
    <source>
        <dbReference type="Proteomes" id="UP000266861"/>
    </source>
</evidence>
<dbReference type="EMBL" id="PQFF01000557">
    <property type="protein sequence ID" value="RHZ45068.1"/>
    <property type="molecule type" value="Genomic_DNA"/>
</dbReference>
<protein>
    <submittedName>
        <fullName evidence="1">Uncharacterized protein</fullName>
    </submittedName>
</protein>
<evidence type="ECO:0000313" key="1">
    <source>
        <dbReference type="EMBL" id="RHZ45068.1"/>
    </source>
</evidence>
<gene>
    <name evidence="1" type="ORF">Glove_692g35</name>
</gene>
<dbReference type="Proteomes" id="UP000266861">
    <property type="component" value="Unassembled WGS sequence"/>
</dbReference>
<dbReference type="AlphaFoldDB" id="A0A397G633"/>
<organism evidence="1 2">
    <name type="scientific">Diversispora epigaea</name>
    <dbReference type="NCBI Taxonomy" id="1348612"/>
    <lineage>
        <taxon>Eukaryota</taxon>
        <taxon>Fungi</taxon>
        <taxon>Fungi incertae sedis</taxon>
        <taxon>Mucoromycota</taxon>
        <taxon>Glomeromycotina</taxon>
        <taxon>Glomeromycetes</taxon>
        <taxon>Diversisporales</taxon>
        <taxon>Diversisporaceae</taxon>
        <taxon>Diversispora</taxon>
    </lineage>
</organism>